<dbReference type="SUPFAM" id="SSF48452">
    <property type="entry name" value="TPR-like"/>
    <property type="match status" value="1"/>
</dbReference>
<keyword evidence="3" id="KW-0732">Signal</keyword>
<keyword evidence="2" id="KW-0812">Transmembrane</keyword>
<protein>
    <recommendedName>
        <fullName evidence="6">Tetratricopeptide repeat protein</fullName>
    </recommendedName>
</protein>
<feature type="chain" id="PRO_5007458746" description="Tetratricopeptide repeat protein" evidence="3">
    <location>
        <begin position="23"/>
        <end position="390"/>
    </location>
</feature>
<reference evidence="5" key="1">
    <citation type="submission" date="2016-01" db="EMBL/GenBank/DDBJ databases">
        <authorList>
            <person name="Mitreva M."/>
            <person name="Pepin K.H."/>
            <person name="Mihindukulasuriya K.A."/>
            <person name="Fulton R."/>
            <person name="Fronick C."/>
            <person name="O'Laughlin M."/>
            <person name="Miner T."/>
            <person name="Herter B."/>
            <person name="Rosa B.A."/>
            <person name="Cordes M."/>
            <person name="Tomlinson C."/>
            <person name="Wollam A."/>
            <person name="Palsikar V.B."/>
            <person name="Mardis E.R."/>
            <person name="Wilson R.K."/>
        </authorList>
    </citation>
    <scope>NUCLEOTIDE SEQUENCE [LARGE SCALE GENOMIC DNA]</scope>
    <source>
        <strain evidence="5">MJR7716</strain>
    </source>
</reference>
<proteinExistence type="predicted"/>
<feature type="coiled-coil region" evidence="1">
    <location>
        <begin position="147"/>
        <end position="197"/>
    </location>
</feature>
<evidence type="ECO:0000256" key="3">
    <source>
        <dbReference type="SAM" id="SignalP"/>
    </source>
</evidence>
<dbReference type="EMBL" id="LRQG01000092">
    <property type="protein sequence ID" value="KXA39506.1"/>
    <property type="molecule type" value="Genomic_DNA"/>
</dbReference>
<accession>A0A133Q9G1</accession>
<keyword evidence="1" id="KW-0175">Coiled coil</keyword>
<feature type="transmembrane region" description="Helical" evidence="2">
    <location>
        <begin position="199"/>
        <end position="220"/>
    </location>
</feature>
<sequence length="390" mass="44652">MKKIIGIVIVAFALAACKPSNAPKYPAGADGITRMRLDSARYFMDRHNTRRAMIQLKAAEKHLPEVNEDSLKFVTYLSIAQINAQNGAYKMALTYYLGAEKHANDVKRSHRLADVFLGKAAVYNQMGMSDSASLWVKKAEKFRPRIRKDQERYIEALKKRIQNKQILAVSSDKDVEIVQIQNRYETTLAQRDALEQRLYFSYAIIALLLLTAGIIVWFRYRMRQQLGRFRLRLREIEQNIQGVLLQKNATIEEMKARIDDGMAEIEQLKGNIHGNAENMKTPESIEQIKLGINTLYTISKGGNLSQMGKKEQQALMAVMGNIDYDLACMLNHPRYALTPKETFYCIMEHNGKTEEQKAEAFCCSNQAIRSIKSRLSKKMDIGMLRFNTNH</sequence>
<dbReference type="STRING" id="28128.HMPREF3226_01342"/>
<keyword evidence="5" id="KW-1185">Reference proteome</keyword>
<dbReference type="InterPro" id="IPR011990">
    <property type="entry name" value="TPR-like_helical_dom_sf"/>
</dbReference>
<dbReference type="Proteomes" id="UP000070533">
    <property type="component" value="Unassembled WGS sequence"/>
</dbReference>
<feature type="signal peptide" evidence="3">
    <location>
        <begin position="1"/>
        <end position="22"/>
    </location>
</feature>
<dbReference type="RefSeq" id="WP_060940660.1">
    <property type="nucleotide sequence ID" value="NZ_KQ957245.1"/>
</dbReference>
<evidence type="ECO:0000313" key="5">
    <source>
        <dbReference type="Proteomes" id="UP000070533"/>
    </source>
</evidence>
<dbReference type="AlphaFoldDB" id="A0A133Q9G1"/>
<organism evidence="4 5">
    <name type="scientific">Prevotella corporis</name>
    <dbReference type="NCBI Taxonomy" id="28128"/>
    <lineage>
        <taxon>Bacteria</taxon>
        <taxon>Pseudomonadati</taxon>
        <taxon>Bacteroidota</taxon>
        <taxon>Bacteroidia</taxon>
        <taxon>Bacteroidales</taxon>
        <taxon>Prevotellaceae</taxon>
        <taxon>Prevotella</taxon>
    </lineage>
</organism>
<dbReference type="PROSITE" id="PS51257">
    <property type="entry name" value="PROKAR_LIPOPROTEIN"/>
    <property type="match status" value="1"/>
</dbReference>
<keyword evidence="2" id="KW-1133">Transmembrane helix</keyword>
<dbReference type="Gene3D" id="1.25.40.10">
    <property type="entry name" value="Tetratricopeptide repeat domain"/>
    <property type="match status" value="1"/>
</dbReference>
<dbReference type="OrthoDB" id="1079159at2"/>
<evidence type="ECO:0000256" key="2">
    <source>
        <dbReference type="SAM" id="Phobius"/>
    </source>
</evidence>
<comment type="caution">
    <text evidence="4">The sequence shown here is derived from an EMBL/GenBank/DDBJ whole genome shotgun (WGS) entry which is preliminary data.</text>
</comment>
<name>A0A133Q9G1_9BACT</name>
<evidence type="ECO:0000256" key="1">
    <source>
        <dbReference type="SAM" id="Coils"/>
    </source>
</evidence>
<evidence type="ECO:0008006" key="6">
    <source>
        <dbReference type="Google" id="ProtNLM"/>
    </source>
</evidence>
<keyword evidence="2" id="KW-0472">Membrane</keyword>
<evidence type="ECO:0000313" key="4">
    <source>
        <dbReference type="EMBL" id="KXA39506.1"/>
    </source>
</evidence>
<gene>
    <name evidence="4" type="ORF">HMPREF3226_01342</name>
</gene>
<dbReference type="PATRIC" id="fig|28128.5.peg.1366"/>